<accession>L7CM49</accession>
<keyword evidence="1" id="KW-0812">Transmembrane</keyword>
<dbReference type="RefSeq" id="WP_007336034.1">
    <property type="nucleotide sequence ID" value="NZ_AMWG01000013.1"/>
</dbReference>
<keyword evidence="1" id="KW-0472">Membrane</keyword>
<sequence>MLRLREPDASPLIAPEPDVELQPGVNQGLQTNEPADWDAEPIEGPAAIREFKAFLATVWPGWIIGLGLFAWLYFSATNSQNLPLFCYPSIALAGFGGTVILARRSGIRKAKWIGIPITLAVVVGWGYFDTYESTWHNDNVRFSDTYSRWGGNLVYRDLNIFENDARKGLPVFSGEGPMAGTGRPHGEWKVMIWKPDLRSETKFYWYGEEIDEGEWYLRNR</sequence>
<evidence type="ECO:0000256" key="1">
    <source>
        <dbReference type="SAM" id="Phobius"/>
    </source>
</evidence>
<dbReference type="AlphaFoldDB" id="L7CM49"/>
<keyword evidence="1" id="KW-1133">Transmembrane helix</keyword>
<comment type="caution">
    <text evidence="2">The sequence shown here is derived from an EMBL/GenBank/DDBJ whole genome shotgun (WGS) entry which is preliminary data.</text>
</comment>
<evidence type="ECO:0000313" key="2">
    <source>
        <dbReference type="EMBL" id="ELP35369.1"/>
    </source>
</evidence>
<gene>
    <name evidence="2" type="ORF">RBSWK_00711</name>
</gene>
<name>L7CM49_RHOBT</name>
<proteinExistence type="predicted"/>
<feature type="transmembrane region" description="Helical" evidence="1">
    <location>
        <begin position="53"/>
        <end position="76"/>
    </location>
</feature>
<feature type="transmembrane region" description="Helical" evidence="1">
    <location>
        <begin position="82"/>
        <end position="103"/>
    </location>
</feature>
<reference evidence="2 3" key="1">
    <citation type="journal article" date="2013" name="Mar. Genomics">
        <title>Expression of sulfatases in Rhodopirellula baltica and the diversity of sulfatases in the genus Rhodopirellula.</title>
        <authorList>
            <person name="Wegner C.E."/>
            <person name="Richter-Heitmann T."/>
            <person name="Klindworth A."/>
            <person name="Klockow C."/>
            <person name="Richter M."/>
            <person name="Achstetter T."/>
            <person name="Glockner F.O."/>
            <person name="Harder J."/>
        </authorList>
    </citation>
    <scope>NUCLEOTIDE SEQUENCE [LARGE SCALE GENOMIC DNA]</scope>
    <source>
        <strain evidence="2 3">SWK14</strain>
    </source>
</reference>
<dbReference type="Proteomes" id="UP000010959">
    <property type="component" value="Unassembled WGS sequence"/>
</dbReference>
<dbReference type="EMBL" id="AMWG01000013">
    <property type="protein sequence ID" value="ELP35369.1"/>
    <property type="molecule type" value="Genomic_DNA"/>
</dbReference>
<evidence type="ECO:0000313" key="3">
    <source>
        <dbReference type="Proteomes" id="UP000010959"/>
    </source>
</evidence>
<dbReference type="PATRIC" id="fig|993516.3.peg.763"/>
<protein>
    <submittedName>
        <fullName evidence="2">Uncharacterized protein</fullName>
    </submittedName>
</protein>
<organism evidence="2 3">
    <name type="scientific">Rhodopirellula baltica SWK14</name>
    <dbReference type="NCBI Taxonomy" id="993516"/>
    <lineage>
        <taxon>Bacteria</taxon>
        <taxon>Pseudomonadati</taxon>
        <taxon>Planctomycetota</taxon>
        <taxon>Planctomycetia</taxon>
        <taxon>Pirellulales</taxon>
        <taxon>Pirellulaceae</taxon>
        <taxon>Rhodopirellula</taxon>
    </lineage>
</organism>